<evidence type="ECO:0000256" key="3">
    <source>
        <dbReference type="ARBA" id="ARBA00023219"/>
    </source>
</evidence>
<protein>
    <submittedName>
        <fullName evidence="5">Portal protein</fullName>
    </submittedName>
</protein>
<feature type="compositionally biased region" description="Acidic residues" evidence="4">
    <location>
        <begin position="400"/>
        <end position="411"/>
    </location>
</feature>
<evidence type="ECO:0000313" key="5">
    <source>
        <dbReference type="EMBL" id="ANJ65462.1"/>
    </source>
</evidence>
<gene>
    <name evidence="5" type="ORF">PLE2_3</name>
</gene>
<dbReference type="Proteomes" id="UP000207642">
    <property type="component" value="Segment"/>
</dbReference>
<dbReference type="EMBL" id="KU848187">
    <property type="protein sequence ID" value="ANJ65462.1"/>
    <property type="molecule type" value="Genomic_DNA"/>
</dbReference>
<dbReference type="InterPro" id="IPR006944">
    <property type="entry name" value="Phage/GTA_portal"/>
</dbReference>
<keyword evidence="1" id="KW-1188">Viral release from host cell</keyword>
<keyword evidence="1" id="KW-0118">Viral capsid assembly</keyword>
<dbReference type="Pfam" id="PF04860">
    <property type="entry name" value="Phage_portal"/>
    <property type="match status" value="1"/>
</dbReference>
<dbReference type="KEGG" id="vg:29064157"/>
<keyword evidence="2" id="KW-1160">Virus entry into host cell</keyword>
<keyword evidence="2" id="KW-1171">Viral genome ejection through host cell envelope</keyword>
<feature type="region of interest" description="Disordered" evidence="4">
    <location>
        <begin position="377"/>
        <end position="411"/>
    </location>
</feature>
<evidence type="ECO:0000256" key="2">
    <source>
        <dbReference type="ARBA" id="ARBA00023009"/>
    </source>
</evidence>
<evidence type="ECO:0000313" key="6">
    <source>
        <dbReference type="Proteomes" id="UP000207642"/>
    </source>
</evidence>
<keyword evidence="2" id="KW-1162">Viral penetration into host cytoplasm</keyword>
<dbReference type="GeneID" id="29064157"/>
<organism evidence="5 6">
    <name type="scientific">Lactobacillus phage PLE2</name>
    <dbReference type="NCBI Taxonomy" id="1815511"/>
    <lineage>
        <taxon>Viruses</taxon>
        <taxon>Duplodnaviria</taxon>
        <taxon>Heunggongvirae</taxon>
        <taxon>Uroviricota</taxon>
        <taxon>Caudoviricetes</taxon>
        <taxon>Pleeduovirus</taxon>
        <taxon>Pleeduovirus PLE2</taxon>
    </lineage>
</organism>
<sequence length="411" mass="45762">MAFWNNLFHRKNSGVTVTPEYKLVTNYGNGFFGWNGKVYESDIIRSAIEVKATTIGKAVAKHIRSGAGDSIAVNPDVYIQFLLSDPNPLMSGQMLQEKMITQLELNNNAFAFVQNDANGMPTAIWPIVANSVEAIQDNQGNLYLKFYMPNAQTYIFPYSQVIHLRKDFNKDEIFGESNGPTLAPLMEIVTTTDQGIVSAIKNSAAVRWLLKFNTAMRPEDIEKNTKAFVASYLQTQKDQDSIGAAGVDAKTDATQLQPTDFVPNAKQMDATVDRIYSIFHTNKAIVQSSYTENQWISYYESQIEPVIRQMSEQWTSRLFNRRQRSFGNSIVFESSDLSYASMQTKLSLVQLVDRAVMTPNELRGFFNLSPVPDGDKMLLRKDTGTVPSATGSDGVPDPTEGGDDNDDSGTD</sequence>
<keyword evidence="3" id="KW-0231">Viral genome packaging</keyword>
<dbReference type="RefSeq" id="YP_009282344.1">
    <property type="nucleotide sequence ID" value="NC_031036.1"/>
</dbReference>
<dbReference type="OrthoDB" id="2892at10239"/>
<proteinExistence type="predicted"/>
<reference evidence="5 6" key="1">
    <citation type="submission" date="2016-02" db="EMBL/GenBank/DDBJ databases">
        <authorList>
            <person name="Wen L."/>
            <person name="He K."/>
            <person name="Yang H."/>
        </authorList>
    </citation>
    <scope>NUCLEOTIDE SEQUENCE [LARGE SCALE GENOMIC DNA]</scope>
</reference>
<accession>A0A1B0Y4Q9</accession>
<evidence type="ECO:0000256" key="4">
    <source>
        <dbReference type="SAM" id="MobiDB-lite"/>
    </source>
</evidence>
<evidence type="ECO:0000256" key="1">
    <source>
        <dbReference type="ARBA" id="ARBA00022950"/>
    </source>
</evidence>
<name>A0A1B0Y4Q9_9CAUD</name>
<keyword evidence="6" id="KW-1185">Reference proteome</keyword>